<organism evidence="1 2">
    <name type="scientific">Owenia fusiformis</name>
    <name type="common">Polychaete worm</name>
    <dbReference type="NCBI Taxonomy" id="6347"/>
    <lineage>
        <taxon>Eukaryota</taxon>
        <taxon>Metazoa</taxon>
        <taxon>Spiralia</taxon>
        <taxon>Lophotrochozoa</taxon>
        <taxon>Annelida</taxon>
        <taxon>Polychaeta</taxon>
        <taxon>Sedentaria</taxon>
        <taxon>Canalipalpata</taxon>
        <taxon>Sabellida</taxon>
        <taxon>Oweniida</taxon>
        <taxon>Oweniidae</taxon>
        <taxon>Owenia</taxon>
    </lineage>
</organism>
<keyword evidence="2" id="KW-1185">Reference proteome</keyword>
<reference evidence="1" key="1">
    <citation type="submission" date="2022-03" db="EMBL/GenBank/DDBJ databases">
        <authorList>
            <person name="Martin C."/>
        </authorList>
    </citation>
    <scope>NUCLEOTIDE SEQUENCE</scope>
</reference>
<evidence type="ECO:0000313" key="2">
    <source>
        <dbReference type="Proteomes" id="UP000749559"/>
    </source>
</evidence>
<gene>
    <name evidence="1" type="ORF">OFUS_LOCUS4133</name>
</gene>
<dbReference type="OrthoDB" id="9987145at2759"/>
<dbReference type="SUPFAM" id="SSF53474">
    <property type="entry name" value="alpha/beta-Hydrolases"/>
    <property type="match status" value="1"/>
</dbReference>
<dbReference type="PANTHER" id="PTHR13617">
    <property type="entry name" value="PROTEIN ABHD18"/>
    <property type="match status" value="1"/>
</dbReference>
<name>A0A8J1XJA0_OWEFU</name>
<protein>
    <submittedName>
        <fullName evidence="1">Uncharacterized protein</fullName>
    </submittedName>
</protein>
<sequence length="490" mass="56854">MIKPVSFGPLDDRVVLKWCYAASKMSLFDRFYRSMLITKVFTRGWGNPDHLKRLLEFRRILSDRESCRSLVKPDYPVYIDKDEKRKDYRVLDGHFKSPFVEHLPGIMPEEVQNAKFRMILPKEWRSHLKPVCIHLAGTGDHKFGRRHRLAEPLLTKNGVASIFLENPYYGYRKPADQMRSSLFYVSDLFVMGGALAMESMALLHWCERQGYGPLALTGVSMGGHMASLAVSTWHKPLPLTSMFSWTSASSVFTQGVMRSAIPWQVLESQYLNDSVYRDEISQLTFSPERAQVSKEKYQHQQQYTDHKTGDFQLNITGSSPAKDQYAKYHTSLQNANQPQEGGSSFRGWNAFKKRQSSQNEQSEQSKRKKINVKLKDLKVPFSRHKYKPSNEILHQDVLNLFMDLMDDCTHMGNYPKPVDPELIILLAAKYDEYVPRNSTIRLDELWNGCEVREMETGHVIGFLRHQEEYRRAILDAFNIQLKKYYNGEVL</sequence>
<dbReference type="PANTHER" id="PTHR13617:SF14">
    <property type="entry name" value="PROTEIN ABHD18"/>
    <property type="match status" value="1"/>
</dbReference>
<proteinExistence type="predicted"/>
<dbReference type="Proteomes" id="UP000749559">
    <property type="component" value="Unassembled WGS sequence"/>
</dbReference>
<comment type="caution">
    <text evidence="1">The sequence shown here is derived from an EMBL/GenBank/DDBJ whole genome shotgun (WGS) entry which is preliminary data.</text>
</comment>
<dbReference type="Gene3D" id="3.40.50.1820">
    <property type="entry name" value="alpha/beta hydrolase"/>
    <property type="match status" value="1"/>
</dbReference>
<evidence type="ECO:0000313" key="1">
    <source>
        <dbReference type="EMBL" id="CAH1777017.1"/>
    </source>
</evidence>
<dbReference type="AlphaFoldDB" id="A0A8J1XJA0"/>
<dbReference type="InterPro" id="IPR029058">
    <property type="entry name" value="AB_hydrolase_fold"/>
</dbReference>
<dbReference type="EMBL" id="CAIIXF020000002">
    <property type="protein sequence ID" value="CAH1777017.1"/>
    <property type="molecule type" value="Genomic_DNA"/>
</dbReference>
<accession>A0A8J1XJA0</accession>
<dbReference type="Pfam" id="PF09752">
    <property type="entry name" value="ABHD18"/>
    <property type="match status" value="1"/>
</dbReference>
<dbReference type="InterPro" id="IPR019149">
    <property type="entry name" value="ABHD18"/>
</dbReference>